<reference evidence="1 2" key="1">
    <citation type="submission" date="2020-05" db="EMBL/GenBank/DDBJ databases">
        <title>Horizontal transmission and recombination maintain forever young bacterial symbiont genomes.</title>
        <authorList>
            <person name="Russell S.L."/>
            <person name="Pepper-Tunick E."/>
            <person name="Svedberg J."/>
            <person name="Byrne A."/>
            <person name="Ruelas Castillo J."/>
            <person name="Vollmers C."/>
            <person name="Beinart R.A."/>
            <person name="Corbett-Detig R."/>
        </authorList>
    </citation>
    <scope>NUCLEOTIDE SEQUENCE [LARGE SCALE GENOMIC DNA]</scope>
    <source>
        <strain evidence="1">455</strain>
    </source>
</reference>
<dbReference type="EMBL" id="JACCHT010000001">
    <property type="protein sequence ID" value="NYT26591.1"/>
    <property type="molecule type" value="Genomic_DNA"/>
</dbReference>
<dbReference type="Gene3D" id="2.60.40.2700">
    <property type="match status" value="5"/>
</dbReference>
<protein>
    <submittedName>
        <fullName evidence="1">Uncharacterized protein</fullName>
    </submittedName>
</protein>
<comment type="caution">
    <text evidence="1">The sequence shown here is derived from an EMBL/GenBank/DDBJ whole genome shotgun (WGS) entry which is preliminary data.</text>
</comment>
<name>A0A853F0W4_9GAMM</name>
<dbReference type="Proteomes" id="UP000568751">
    <property type="component" value="Unassembled WGS sequence"/>
</dbReference>
<evidence type="ECO:0000313" key="1">
    <source>
        <dbReference type="EMBL" id="NYT26591.1"/>
    </source>
</evidence>
<sequence length="484" mass="48756">MVKLYAGAITDADGTTGGSSVAATYQWTVSDTEDGTYTAISGATTSTFTLTQAEVDKFIKVVASYKDAQGTSETVTSAASSAVANTNDAGAIAAISGTTTQGQTLTAGAITDADGTTGGSSVAATYQWMVSDTENGTYTAISGAIASTFTLTQAEVDKFIKVVASYTDAQGTVETVTSAASSAVDNTNDVGAIAAISGTTTQGQTLTAGAITDADGTTGGSSVAATYQWTVSDTENGTYTAISGAIASTFTLTQAEVGKFIKVVASYKDAQGTSETVTSAASSAVDNTNDVGAIAAISGTTTQGQTLTAGAITDADGTTGGSSVAATYQWTVSDTENGTYTAISGAIASTFTLTQAEVDKFIKVVASYTDAQGTVETVTSAASSAVDNTNDVVLLLQSDTTTQGQTLTAGAITDADGTTGGSSVAATYQWTVSDTENGTYTAISGAIASTFTQTQKLINLLRWLRVIRMHKGTVEMNFCSKFCS</sequence>
<gene>
    <name evidence="1" type="ORF">H0A76_00925</name>
</gene>
<proteinExistence type="predicted"/>
<organism evidence="1 2">
    <name type="scientific">Candidatus Thiodubiliella endoseptemdiera</name>
    <dbReference type="NCBI Taxonomy" id="2738886"/>
    <lineage>
        <taxon>Bacteria</taxon>
        <taxon>Pseudomonadati</taxon>
        <taxon>Pseudomonadota</taxon>
        <taxon>Gammaproteobacteria</taxon>
        <taxon>Candidatus Pseudothioglobaceae</taxon>
        <taxon>Candidatus Thiodubiliella</taxon>
    </lineage>
</organism>
<evidence type="ECO:0000313" key="2">
    <source>
        <dbReference type="Proteomes" id="UP000568751"/>
    </source>
</evidence>
<accession>A0A853F0W4</accession>
<dbReference type="AlphaFoldDB" id="A0A853F0W4"/>